<dbReference type="Proteomes" id="UP000298664">
    <property type="component" value="Plasmid pAlCFBP5477"/>
</dbReference>
<dbReference type="PANTHER" id="PTHR43537">
    <property type="entry name" value="TRANSCRIPTIONAL REGULATOR, GNTR FAMILY"/>
    <property type="match status" value="1"/>
</dbReference>
<dbReference type="RefSeq" id="WP_234882983.1">
    <property type="nucleotide sequence ID" value="NZ_CP124735.1"/>
</dbReference>
<keyword evidence="5" id="KW-0614">Plasmid</keyword>
<dbReference type="PROSITE" id="PS50949">
    <property type="entry name" value="HTH_GNTR"/>
    <property type="match status" value="1"/>
</dbReference>
<dbReference type="AlphaFoldDB" id="A0AAF0KK96"/>
<evidence type="ECO:0000313" key="5">
    <source>
        <dbReference type="EMBL" id="WHA44069.1"/>
    </source>
</evidence>
<dbReference type="GO" id="GO:0003677">
    <property type="term" value="F:DNA binding"/>
    <property type="evidence" value="ECO:0007669"/>
    <property type="project" value="UniProtKB-KW"/>
</dbReference>
<keyword evidence="3" id="KW-0804">Transcription</keyword>
<gene>
    <name evidence="5" type="ORF">CFBP5477_021890</name>
</gene>
<dbReference type="InterPro" id="IPR008920">
    <property type="entry name" value="TF_FadR/GntR_C"/>
</dbReference>
<dbReference type="Pfam" id="PF00392">
    <property type="entry name" value="GntR"/>
    <property type="match status" value="1"/>
</dbReference>
<evidence type="ECO:0000256" key="3">
    <source>
        <dbReference type="ARBA" id="ARBA00023163"/>
    </source>
</evidence>
<dbReference type="InterPro" id="IPR000524">
    <property type="entry name" value="Tscrpt_reg_HTH_GntR"/>
</dbReference>
<organism evidence="5 6">
    <name type="scientific">Agrobacterium larrymoorei</name>
    <dbReference type="NCBI Taxonomy" id="160699"/>
    <lineage>
        <taxon>Bacteria</taxon>
        <taxon>Pseudomonadati</taxon>
        <taxon>Pseudomonadota</taxon>
        <taxon>Alphaproteobacteria</taxon>
        <taxon>Hyphomicrobiales</taxon>
        <taxon>Rhizobiaceae</taxon>
        <taxon>Rhizobium/Agrobacterium group</taxon>
        <taxon>Agrobacterium</taxon>
    </lineage>
</organism>
<sequence length="211" mass="23771">MLRQAIVHLQMQPGAVISEKDLCSEFGVSRTPVREALQRLGDEGLVDIFPHSGTYVSRISYAVAEEGFVIRRALEIESVRKAATLINDRDVEALNTIVAEMRLLLERNTLELYLDADDALHSTIAGISKFPRIWKFITLAKVHLDRMRQLSAPVPGHLAMVTEQHEAIVRALQNRSADQAELAMRIHLDSSFAVMSNMYEDKISLFEKKDS</sequence>
<dbReference type="PANTHER" id="PTHR43537:SF5">
    <property type="entry name" value="UXU OPERON TRANSCRIPTIONAL REGULATOR"/>
    <property type="match status" value="1"/>
</dbReference>
<dbReference type="GO" id="GO:0003700">
    <property type="term" value="F:DNA-binding transcription factor activity"/>
    <property type="evidence" value="ECO:0007669"/>
    <property type="project" value="InterPro"/>
</dbReference>
<dbReference type="Gene3D" id="1.10.10.10">
    <property type="entry name" value="Winged helix-like DNA-binding domain superfamily/Winged helix DNA-binding domain"/>
    <property type="match status" value="1"/>
</dbReference>
<reference evidence="5" key="1">
    <citation type="submission" date="2023-05" db="EMBL/GenBank/DDBJ databases">
        <title>Complete genome sequence of Agrobacterium larrymoorei CFBP5477.</title>
        <authorList>
            <person name="Yen H.-C."/>
            <person name="Chou L."/>
            <person name="Lin Y.-C."/>
            <person name="Lai E.-M."/>
            <person name="Kuo C.-H."/>
        </authorList>
    </citation>
    <scope>NUCLEOTIDE SEQUENCE</scope>
    <source>
        <strain evidence="5">CFBP5477</strain>
        <plasmid evidence="5">pAlCFBP5477</plasmid>
    </source>
</reference>
<dbReference type="InterPro" id="IPR036390">
    <property type="entry name" value="WH_DNA-bd_sf"/>
</dbReference>
<evidence type="ECO:0000313" key="6">
    <source>
        <dbReference type="Proteomes" id="UP000298664"/>
    </source>
</evidence>
<dbReference type="SMART" id="SM00895">
    <property type="entry name" value="FCD"/>
    <property type="match status" value="1"/>
</dbReference>
<evidence type="ECO:0000259" key="4">
    <source>
        <dbReference type="PROSITE" id="PS50949"/>
    </source>
</evidence>
<dbReference type="Gene3D" id="1.20.120.530">
    <property type="entry name" value="GntR ligand-binding domain-like"/>
    <property type="match status" value="1"/>
</dbReference>
<evidence type="ECO:0000256" key="2">
    <source>
        <dbReference type="ARBA" id="ARBA00023125"/>
    </source>
</evidence>
<dbReference type="InterPro" id="IPR011711">
    <property type="entry name" value="GntR_C"/>
</dbReference>
<dbReference type="PRINTS" id="PR00035">
    <property type="entry name" value="HTHGNTR"/>
</dbReference>
<dbReference type="EMBL" id="CP124735">
    <property type="protein sequence ID" value="WHA44069.1"/>
    <property type="molecule type" value="Genomic_DNA"/>
</dbReference>
<dbReference type="CDD" id="cd07377">
    <property type="entry name" value="WHTH_GntR"/>
    <property type="match status" value="1"/>
</dbReference>
<protein>
    <submittedName>
        <fullName evidence="5">GntR family transcriptional regulator</fullName>
    </submittedName>
</protein>
<keyword evidence="2" id="KW-0238">DNA-binding</keyword>
<dbReference type="InterPro" id="IPR036388">
    <property type="entry name" value="WH-like_DNA-bd_sf"/>
</dbReference>
<dbReference type="SMART" id="SM00345">
    <property type="entry name" value="HTH_GNTR"/>
    <property type="match status" value="1"/>
</dbReference>
<keyword evidence="1" id="KW-0805">Transcription regulation</keyword>
<feature type="domain" description="HTH gntR-type" evidence="4">
    <location>
        <begin position="1"/>
        <end position="59"/>
    </location>
</feature>
<geneLocation type="plasmid" evidence="5 6">
    <name>pAlCFBP5477</name>
</geneLocation>
<dbReference type="Pfam" id="PF07729">
    <property type="entry name" value="FCD"/>
    <property type="match status" value="1"/>
</dbReference>
<dbReference type="SUPFAM" id="SSF46785">
    <property type="entry name" value="Winged helix' DNA-binding domain"/>
    <property type="match status" value="1"/>
</dbReference>
<proteinExistence type="predicted"/>
<name>A0AAF0KK96_9HYPH</name>
<accession>A0AAF0KK96</accession>
<dbReference type="SUPFAM" id="SSF48008">
    <property type="entry name" value="GntR ligand-binding domain-like"/>
    <property type="match status" value="1"/>
</dbReference>
<evidence type="ECO:0000256" key="1">
    <source>
        <dbReference type="ARBA" id="ARBA00023015"/>
    </source>
</evidence>